<reference evidence="1 2" key="1">
    <citation type="submission" date="2019-09" db="EMBL/GenBank/DDBJ databases">
        <title>Draft genome sequencing and comparative genomics of hatchery-associated Vibrios.</title>
        <authorList>
            <person name="Kehlet-Delgado H."/>
            <person name="Mueller R.S."/>
        </authorList>
    </citation>
    <scope>NUCLEOTIDE SEQUENCE [LARGE SCALE GENOMIC DNA]</scope>
    <source>
        <strain evidence="1 2">99-46-Y</strain>
    </source>
</reference>
<gene>
    <name evidence="1" type="ORF">F0225_18540</name>
</gene>
<evidence type="ECO:0000313" key="1">
    <source>
        <dbReference type="EMBL" id="NOH73316.1"/>
    </source>
</evidence>
<evidence type="ECO:0000313" key="2">
    <source>
        <dbReference type="Proteomes" id="UP000565719"/>
    </source>
</evidence>
<organism evidence="1 2">
    <name type="scientific">Vibrio pectenicida</name>
    <dbReference type="NCBI Taxonomy" id="62763"/>
    <lineage>
        <taxon>Bacteria</taxon>
        <taxon>Pseudomonadati</taxon>
        <taxon>Pseudomonadota</taxon>
        <taxon>Gammaproteobacteria</taxon>
        <taxon>Vibrionales</taxon>
        <taxon>Vibrionaceae</taxon>
        <taxon>Vibrio</taxon>
    </lineage>
</organism>
<protein>
    <submittedName>
        <fullName evidence="1">DUF1289 domain-containing protein</fullName>
    </submittedName>
</protein>
<comment type="caution">
    <text evidence="1">The sequence shown here is derived from an EMBL/GenBank/DDBJ whole genome shotgun (WGS) entry which is preliminary data.</text>
</comment>
<dbReference type="InterPro" id="IPR010710">
    <property type="entry name" value="DUF1289"/>
</dbReference>
<dbReference type="Pfam" id="PF14375">
    <property type="entry name" value="Cys_rich_CWC"/>
    <property type="match status" value="1"/>
</dbReference>
<dbReference type="InterPro" id="IPR032720">
    <property type="entry name" value="Cys_rich_CWC"/>
</dbReference>
<accession>A0A7Y4A260</accession>
<dbReference type="Proteomes" id="UP000565719">
    <property type="component" value="Unassembled WGS sequence"/>
</dbReference>
<sequence>MKTPCIAACKNNGGICNGCYRTMDEIVSWKNLSDSKRDNIINTLTGNASSHLCPSCNEPATCGISQGKQTCWCFSLETRAIPLSLENNACLCRQCLSKLDLA</sequence>
<dbReference type="AlphaFoldDB" id="A0A7Y4A260"/>
<dbReference type="RefSeq" id="WP_171362278.1">
    <property type="nucleotide sequence ID" value="NZ_VTXC01000083.1"/>
</dbReference>
<name>A0A7Y4A260_9VIBR</name>
<dbReference type="EMBL" id="VTXC01000083">
    <property type="protein sequence ID" value="NOH73316.1"/>
    <property type="molecule type" value="Genomic_DNA"/>
</dbReference>
<dbReference type="Pfam" id="PF06945">
    <property type="entry name" value="DUF1289"/>
    <property type="match status" value="1"/>
</dbReference>
<proteinExistence type="predicted"/>